<name>A0A418ZXB6_9RHOB</name>
<dbReference type="RefSeq" id="WP_119886066.1">
    <property type="nucleotide sequence ID" value="NZ_CP067169.1"/>
</dbReference>
<gene>
    <name evidence="2" type="ORF">D3P06_08005</name>
</gene>
<keyword evidence="1" id="KW-0732">Signal</keyword>
<organism evidence="2 3">
    <name type="scientific">Paracoccus aestuarii</name>
    <dbReference type="NCBI Taxonomy" id="453842"/>
    <lineage>
        <taxon>Bacteria</taxon>
        <taxon>Pseudomonadati</taxon>
        <taxon>Pseudomonadota</taxon>
        <taxon>Alphaproteobacteria</taxon>
        <taxon>Rhodobacterales</taxon>
        <taxon>Paracoccaceae</taxon>
        <taxon>Paracoccus</taxon>
    </lineage>
</organism>
<dbReference type="AlphaFoldDB" id="A0A418ZXB6"/>
<dbReference type="EMBL" id="QZEV01000030">
    <property type="protein sequence ID" value="RJL05144.1"/>
    <property type="molecule type" value="Genomic_DNA"/>
</dbReference>
<protein>
    <submittedName>
        <fullName evidence="2">Uncharacterized protein</fullName>
    </submittedName>
</protein>
<keyword evidence="3" id="KW-1185">Reference proteome</keyword>
<evidence type="ECO:0000313" key="3">
    <source>
        <dbReference type="Proteomes" id="UP000285530"/>
    </source>
</evidence>
<feature type="signal peptide" evidence="1">
    <location>
        <begin position="1"/>
        <end position="17"/>
    </location>
</feature>
<proteinExistence type="predicted"/>
<feature type="chain" id="PRO_5019486046" evidence="1">
    <location>
        <begin position="18"/>
        <end position="178"/>
    </location>
</feature>
<evidence type="ECO:0000256" key="1">
    <source>
        <dbReference type="SAM" id="SignalP"/>
    </source>
</evidence>
<dbReference type="OrthoDB" id="8265097at2"/>
<evidence type="ECO:0000313" key="2">
    <source>
        <dbReference type="EMBL" id="RJL05144.1"/>
    </source>
</evidence>
<reference evidence="2 3" key="1">
    <citation type="submission" date="2018-09" db="EMBL/GenBank/DDBJ databases">
        <title>Paracoccus onubensis nov. sp. a moderate halophilic bacterium isolated from Gruta de las Maravillas (Aracena, Spain).</title>
        <authorList>
            <person name="Jurado V."/>
            <person name="Gutierrez-Patricio S."/>
            <person name="Gonzalez-Pimentel J.L."/>
            <person name="Laiz L."/>
            <person name="Saiz-Jimenez C."/>
        </authorList>
    </citation>
    <scope>NUCLEOTIDE SEQUENCE [LARGE SCALE GENOMIC DNA]</scope>
    <source>
        <strain evidence="2 3">DSM 19484</strain>
    </source>
</reference>
<dbReference type="Proteomes" id="UP000285530">
    <property type="component" value="Unassembled WGS sequence"/>
</dbReference>
<comment type="caution">
    <text evidence="2">The sequence shown here is derived from an EMBL/GenBank/DDBJ whole genome shotgun (WGS) entry which is preliminary data.</text>
</comment>
<accession>A0A418ZXB6</accession>
<sequence length="178" mass="18629">MIRSLIAILALTGAAWAAERPPTGLLARQGPLPATIPLQIAAPEGRDYAVLLGDPGDPVLAGYLRGGEVLRLLAPPGDHALSVAAGPPDAWRGLPDLFGDGARTLPDRIALRIAGDRREGQALTLSDGDGGLRITDREGRVLCQIAEWTGEVRTLPTPGGLGLRVIEGELSVRSRPCD</sequence>